<accession>A0A5J9V7Y2</accession>
<dbReference type="Proteomes" id="UP000324897">
    <property type="component" value="Chromosome 1"/>
</dbReference>
<proteinExistence type="predicted"/>
<reference evidence="1 2" key="1">
    <citation type="journal article" date="2019" name="Sci. Rep.">
        <title>A high-quality genome of Eragrostis curvula grass provides insights into Poaceae evolution and supports new strategies to enhance forage quality.</title>
        <authorList>
            <person name="Carballo J."/>
            <person name="Santos B.A.C.M."/>
            <person name="Zappacosta D."/>
            <person name="Garbus I."/>
            <person name="Selva J.P."/>
            <person name="Gallo C.A."/>
            <person name="Diaz A."/>
            <person name="Albertini E."/>
            <person name="Caccamo M."/>
            <person name="Echenique V."/>
        </authorList>
    </citation>
    <scope>NUCLEOTIDE SEQUENCE [LARGE SCALE GENOMIC DNA]</scope>
    <source>
        <strain evidence="2">cv. Victoria</strain>
        <tissue evidence="1">Leaf</tissue>
    </source>
</reference>
<protein>
    <submittedName>
        <fullName evidence="1">Uncharacterized protein</fullName>
    </submittedName>
</protein>
<evidence type="ECO:0000313" key="2">
    <source>
        <dbReference type="Proteomes" id="UP000324897"/>
    </source>
</evidence>
<sequence length="117" mass="13686">MVVVFLEHAQMMENCAWIDILDRSAVCNCWLKCLKSRGAFKHHPQPSTTQYFNPITALHVQMNTKRGVLVTTRYSKIIFEPDRPEAEAMRGFQTRLKNASHQARQLRRDRLKDMNVL</sequence>
<dbReference type="Gramene" id="TVU32229">
    <property type="protein sequence ID" value="TVU32229"/>
    <property type="gene ID" value="EJB05_23951"/>
</dbReference>
<dbReference type="AlphaFoldDB" id="A0A5J9V7Y2"/>
<organism evidence="1 2">
    <name type="scientific">Eragrostis curvula</name>
    <name type="common">weeping love grass</name>
    <dbReference type="NCBI Taxonomy" id="38414"/>
    <lineage>
        <taxon>Eukaryota</taxon>
        <taxon>Viridiplantae</taxon>
        <taxon>Streptophyta</taxon>
        <taxon>Embryophyta</taxon>
        <taxon>Tracheophyta</taxon>
        <taxon>Spermatophyta</taxon>
        <taxon>Magnoliopsida</taxon>
        <taxon>Liliopsida</taxon>
        <taxon>Poales</taxon>
        <taxon>Poaceae</taxon>
        <taxon>PACMAD clade</taxon>
        <taxon>Chloridoideae</taxon>
        <taxon>Eragrostideae</taxon>
        <taxon>Eragrostidinae</taxon>
        <taxon>Eragrostis</taxon>
    </lineage>
</organism>
<dbReference type="EMBL" id="RWGY01000011">
    <property type="protein sequence ID" value="TVU32229.1"/>
    <property type="molecule type" value="Genomic_DNA"/>
</dbReference>
<name>A0A5J9V7Y2_9POAL</name>
<gene>
    <name evidence="1" type="ORF">EJB05_23951</name>
</gene>
<evidence type="ECO:0000313" key="1">
    <source>
        <dbReference type="EMBL" id="TVU32229.1"/>
    </source>
</evidence>
<keyword evidence="2" id="KW-1185">Reference proteome</keyword>
<comment type="caution">
    <text evidence="1">The sequence shown here is derived from an EMBL/GenBank/DDBJ whole genome shotgun (WGS) entry which is preliminary data.</text>
</comment>
<feature type="non-terminal residue" evidence="1">
    <location>
        <position position="1"/>
    </location>
</feature>